<evidence type="ECO:0000313" key="2">
    <source>
        <dbReference type="Proteomes" id="UP000492821"/>
    </source>
</evidence>
<keyword evidence="2" id="KW-1185">Reference proteome</keyword>
<dbReference type="Proteomes" id="UP000492821">
    <property type="component" value="Unassembled WGS sequence"/>
</dbReference>
<dbReference type="WBParaSite" id="Pan_g14086.t1">
    <property type="protein sequence ID" value="Pan_g14086.t1"/>
    <property type="gene ID" value="Pan_g14086"/>
</dbReference>
<accession>A0A7E4UXR1</accession>
<organism evidence="2 3">
    <name type="scientific">Panagrellus redivivus</name>
    <name type="common">Microworm</name>
    <dbReference type="NCBI Taxonomy" id="6233"/>
    <lineage>
        <taxon>Eukaryota</taxon>
        <taxon>Metazoa</taxon>
        <taxon>Ecdysozoa</taxon>
        <taxon>Nematoda</taxon>
        <taxon>Chromadorea</taxon>
        <taxon>Rhabditida</taxon>
        <taxon>Tylenchina</taxon>
        <taxon>Panagrolaimomorpha</taxon>
        <taxon>Panagrolaimoidea</taxon>
        <taxon>Panagrolaimidae</taxon>
        <taxon>Panagrellus</taxon>
    </lineage>
</organism>
<dbReference type="AlphaFoldDB" id="A0A7E4UXR1"/>
<evidence type="ECO:0000313" key="3">
    <source>
        <dbReference type="WBParaSite" id="Pan_g14086.t1"/>
    </source>
</evidence>
<proteinExistence type="predicted"/>
<keyword evidence="1" id="KW-0812">Transmembrane</keyword>
<evidence type="ECO:0000256" key="1">
    <source>
        <dbReference type="SAM" id="Phobius"/>
    </source>
</evidence>
<protein>
    <submittedName>
        <fullName evidence="3">Uncharacterized protein</fullName>
    </submittedName>
</protein>
<keyword evidence="1" id="KW-1133">Transmembrane helix</keyword>
<feature type="transmembrane region" description="Helical" evidence="1">
    <location>
        <begin position="76"/>
        <end position="98"/>
    </location>
</feature>
<feature type="transmembrane region" description="Helical" evidence="1">
    <location>
        <begin position="37"/>
        <end position="56"/>
    </location>
</feature>
<name>A0A7E4UXR1_PANRE</name>
<reference evidence="3" key="2">
    <citation type="submission" date="2020-10" db="UniProtKB">
        <authorList>
            <consortium name="WormBaseParasite"/>
        </authorList>
    </citation>
    <scope>IDENTIFICATION</scope>
</reference>
<reference evidence="2" key="1">
    <citation type="journal article" date="2013" name="Genetics">
        <title>The draft genome and transcriptome of Panagrellus redivivus are shaped by the harsh demands of a free-living lifestyle.</title>
        <authorList>
            <person name="Srinivasan J."/>
            <person name="Dillman A.R."/>
            <person name="Macchietto M.G."/>
            <person name="Heikkinen L."/>
            <person name="Lakso M."/>
            <person name="Fracchia K.M."/>
            <person name="Antoshechkin I."/>
            <person name="Mortazavi A."/>
            <person name="Wong G."/>
            <person name="Sternberg P.W."/>
        </authorList>
    </citation>
    <scope>NUCLEOTIDE SEQUENCE [LARGE SCALE GENOMIC DNA]</scope>
    <source>
        <strain evidence="2">MT8872</strain>
    </source>
</reference>
<sequence length="183" mass="20615">MGLVQINFDSGVSKWNLAYDDGNWAFWVRKFRDGLRIFMIVVIGVHFIGLAGYLYVKERTIHLHRVSIDGSHLIESVVYFLGILGLMLLRIGVSSCFIQTTACSVRKQLLYQCTHCRSSPPTIMTSVVPTFREPPRSILTNAPKQITVPTPAPPIPEQNKDFLTVPTRAVRAVRFQDSIQQIG</sequence>
<keyword evidence="1" id="KW-0472">Membrane</keyword>